<dbReference type="InterPro" id="IPR036291">
    <property type="entry name" value="NAD(P)-bd_dom_sf"/>
</dbReference>
<dbReference type="Pfam" id="PF10727">
    <property type="entry name" value="Rossmann-like"/>
    <property type="match status" value="1"/>
</dbReference>
<evidence type="ECO:0000313" key="3">
    <source>
        <dbReference type="EMBL" id="SHK41215.1"/>
    </source>
</evidence>
<sequence>MYVKICFIGAGKVGTSFGLYLSRKGFDVIGYYSKSFESAKKAAYLTNSIAYKRLSPMIKLSDIIFITTNDDAIKSVVNQLSQENILNKGQILVHMSGSHSSSILNSVMNFGCYIYSMHPLQSFADIENSVKKLESTVFTIEGNIEKINVLEWILKKSGNKYFKIDSNFKSIYHAGACVISNYLVTLMDFGFSFFNSIGIDEKSAFEAVYPLIEGTIENIKTLGCKNALTGPISRGDSNTIENHLDSIKVNIPDKLSFYKAMALMTLDLSSKVPSRDKEKIETLKNILQGVDE</sequence>
<feature type="domain" description="DUF2520" evidence="2">
    <location>
        <begin position="137"/>
        <end position="263"/>
    </location>
</feature>
<dbReference type="InterPro" id="IPR008927">
    <property type="entry name" value="6-PGluconate_DH-like_C_sf"/>
</dbReference>
<dbReference type="InterPro" id="IPR018931">
    <property type="entry name" value="DUF2520"/>
</dbReference>
<dbReference type="InterPro" id="IPR019665">
    <property type="entry name" value="OxRdtase/DH_put_Rossmann_dom"/>
</dbReference>
<evidence type="ECO:0000313" key="4">
    <source>
        <dbReference type="Proteomes" id="UP000242497"/>
    </source>
</evidence>
<dbReference type="InterPro" id="IPR037108">
    <property type="entry name" value="TM1727-like_C_sf"/>
</dbReference>
<dbReference type="PANTHER" id="PTHR40459:SF1">
    <property type="entry name" value="CONSERVED HYPOTHETICAL ALANINE AND LEUCINE RICH PROTEIN"/>
    <property type="match status" value="1"/>
</dbReference>
<name>A0A1M6S941_9FIRM</name>
<dbReference type="Pfam" id="PF10728">
    <property type="entry name" value="DUF2520"/>
    <property type="match status" value="1"/>
</dbReference>
<dbReference type="SUPFAM" id="SSF48179">
    <property type="entry name" value="6-phosphogluconate dehydrogenase C-terminal domain-like"/>
    <property type="match status" value="1"/>
</dbReference>
<reference evidence="4" key="1">
    <citation type="submission" date="2016-11" db="EMBL/GenBank/DDBJ databases">
        <authorList>
            <person name="Varghese N."/>
            <person name="Submissions S."/>
        </authorList>
    </citation>
    <scope>NUCLEOTIDE SEQUENCE [LARGE SCALE GENOMIC DNA]</scope>
    <source>
        <strain evidence="4">DSM 15518</strain>
    </source>
</reference>
<proteinExistence type="predicted"/>
<protein>
    <submittedName>
        <fullName evidence="3">Predicted oxidoreductase, contains short-chain dehydrogenase (SDR) and DUF2520 domains</fullName>
    </submittedName>
</protein>
<evidence type="ECO:0000259" key="1">
    <source>
        <dbReference type="Pfam" id="PF10727"/>
    </source>
</evidence>
<dbReference type="AlphaFoldDB" id="A0A1M6S941"/>
<dbReference type="PANTHER" id="PTHR40459">
    <property type="entry name" value="CONSERVED HYPOTHETICAL ALANINE AND LEUCINE RICH PROTEIN"/>
    <property type="match status" value="1"/>
</dbReference>
<dbReference type="STRING" id="1123349.SAMN02744037_02287"/>
<evidence type="ECO:0000259" key="2">
    <source>
        <dbReference type="Pfam" id="PF10728"/>
    </source>
</evidence>
<dbReference type="Proteomes" id="UP000242497">
    <property type="component" value="Unassembled WGS sequence"/>
</dbReference>
<dbReference type="Gene3D" id="3.40.50.720">
    <property type="entry name" value="NAD(P)-binding Rossmann-like Domain"/>
    <property type="match status" value="1"/>
</dbReference>
<accession>A0A1M6S941</accession>
<keyword evidence="4" id="KW-1185">Reference proteome</keyword>
<dbReference type="SUPFAM" id="SSF51735">
    <property type="entry name" value="NAD(P)-binding Rossmann-fold domains"/>
    <property type="match status" value="1"/>
</dbReference>
<dbReference type="EMBL" id="FRAE01000068">
    <property type="protein sequence ID" value="SHK41215.1"/>
    <property type="molecule type" value="Genomic_DNA"/>
</dbReference>
<feature type="domain" description="Putative oxidoreductase/dehydrogenase Rossmann-like" evidence="1">
    <location>
        <begin position="4"/>
        <end position="119"/>
    </location>
</feature>
<gene>
    <name evidence="3" type="ORF">SAMN02744037_02287</name>
</gene>
<dbReference type="Gene3D" id="1.10.1040.20">
    <property type="entry name" value="ProC-like, C-terminal domain"/>
    <property type="match status" value="1"/>
</dbReference>
<organism evidence="3 4">
    <name type="scientific">Tepidibacter formicigenes DSM 15518</name>
    <dbReference type="NCBI Taxonomy" id="1123349"/>
    <lineage>
        <taxon>Bacteria</taxon>
        <taxon>Bacillati</taxon>
        <taxon>Bacillota</taxon>
        <taxon>Clostridia</taxon>
        <taxon>Peptostreptococcales</taxon>
        <taxon>Peptostreptococcaceae</taxon>
        <taxon>Tepidibacter</taxon>
    </lineage>
</organism>